<comment type="caution">
    <text evidence="2">The sequence shown here is derived from an EMBL/GenBank/DDBJ whole genome shotgun (WGS) entry which is preliminary data.</text>
</comment>
<dbReference type="Pfam" id="PF03190">
    <property type="entry name" value="Thioredox_DsbH"/>
    <property type="match status" value="1"/>
</dbReference>
<organism evidence="2 3">
    <name type="scientific">Emergencia timonensis</name>
    <dbReference type="NCBI Taxonomy" id="1776384"/>
    <lineage>
        <taxon>Bacteria</taxon>
        <taxon>Bacillati</taxon>
        <taxon>Bacillota</taxon>
        <taxon>Clostridia</taxon>
        <taxon>Peptostreptococcales</taxon>
        <taxon>Anaerovoracaceae</taxon>
        <taxon>Emergencia</taxon>
    </lineage>
</organism>
<sequence>MIGGKVMNRLKQEKSPYLLQHAENPVDWYPWCEEAFHEAAKRDVPVFLSIGYSVCHWCHVMAHESFEDQEVAAVINKDYVAVKVDREERPDIDAVYMAVCQAMTGSGGWPLTIIMTPDKKPFFAGTYLPKNNQYGHMGLLELLTAVSAKWKQDRRQLLDQSEKITAFLNSRAGEKNRDVVHPQQLISEALTHFAESFDPKYGGFGQSPKFPSPHNLLFLMVQKQDRPLAMAEKTLQQMYRGGIFDHVGGGFCRYSTDDMWLAPHFEKMLYDNALLILAYGQAYKETGKTLYADIAERTVRYVLRELTDQDGAFYCSQDADSEGIEGKFYLFTPQEVLEVLGRKAGSAFCKRYDITKEGNFEGKGIPNLIKDTMYGEPPEEYMLLKLYRYRLQRASLHKDDKILTSWNGLMIAALARTARLLDKRTYLTAALDAADFVWETLHIGEGRLLARWRDGEAAFSGTLEDYAYFAWGLIECYKSTFHPAYLKKAVKVANCLVDLFFDEEKGGCYLYAKDSEQLFMRPKETYDGALPSGNSVAALVMKGLSFLTGEESWRLAFEKQADFLMGEAKQYPAGHSFFLWQMSEVLADRGQLICTCSGSSAFDLQDLWQFDLDILVKTEEDAASMEETAPFLKNYPIPFSGTNYYLCQGHTCSEPVKTLEELKKLLASFPDNI</sequence>
<dbReference type="PANTHER" id="PTHR42899:SF1">
    <property type="entry name" value="SPERMATOGENESIS-ASSOCIATED PROTEIN 20"/>
    <property type="match status" value="1"/>
</dbReference>
<accession>A0A415E143</accession>
<gene>
    <name evidence="2" type="ORF">DW099_11570</name>
</gene>
<dbReference type="STRING" id="1776384.GCA_900086585_00803"/>
<dbReference type="InterPro" id="IPR008928">
    <property type="entry name" value="6-hairpin_glycosidase_sf"/>
</dbReference>
<proteinExistence type="predicted"/>
<dbReference type="InterPro" id="IPR036249">
    <property type="entry name" value="Thioredoxin-like_sf"/>
</dbReference>
<dbReference type="Gene3D" id="3.40.30.10">
    <property type="entry name" value="Glutaredoxin"/>
    <property type="match status" value="1"/>
</dbReference>
<dbReference type="Gene3D" id="1.50.10.10">
    <property type="match status" value="2"/>
</dbReference>
<dbReference type="InterPro" id="IPR024705">
    <property type="entry name" value="Ssp411"/>
</dbReference>
<dbReference type="InterPro" id="IPR012341">
    <property type="entry name" value="6hp_glycosidase-like_sf"/>
</dbReference>
<dbReference type="SUPFAM" id="SSF52833">
    <property type="entry name" value="Thioredoxin-like"/>
    <property type="match status" value="1"/>
</dbReference>
<dbReference type="SUPFAM" id="SSF48208">
    <property type="entry name" value="Six-hairpin glycosidases"/>
    <property type="match status" value="1"/>
</dbReference>
<dbReference type="EMBL" id="QRMS01000003">
    <property type="protein sequence ID" value="RHJ87331.1"/>
    <property type="molecule type" value="Genomic_DNA"/>
</dbReference>
<dbReference type="AlphaFoldDB" id="A0A415E143"/>
<evidence type="ECO:0000259" key="1">
    <source>
        <dbReference type="Pfam" id="PF03190"/>
    </source>
</evidence>
<dbReference type="GO" id="GO:0005975">
    <property type="term" value="P:carbohydrate metabolic process"/>
    <property type="evidence" value="ECO:0007669"/>
    <property type="project" value="InterPro"/>
</dbReference>
<keyword evidence="3" id="KW-1185">Reference proteome</keyword>
<dbReference type="CDD" id="cd02955">
    <property type="entry name" value="SSP411"/>
    <property type="match status" value="1"/>
</dbReference>
<dbReference type="OrthoDB" id="9762614at2"/>
<evidence type="ECO:0000313" key="2">
    <source>
        <dbReference type="EMBL" id="RHJ87331.1"/>
    </source>
</evidence>
<dbReference type="Proteomes" id="UP000284841">
    <property type="component" value="Unassembled WGS sequence"/>
</dbReference>
<dbReference type="PIRSF" id="PIRSF006402">
    <property type="entry name" value="UCP006402_thioredoxin"/>
    <property type="match status" value="1"/>
</dbReference>
<reference evidence="2 3" key="1">
    <citation type="submission" date="2018-08" db="EMBL/GenBank/DDBJ databases">
        <title>A genome reference for cultivated species of the human gut microbiota.</title>
        <authorList>
            <person name="Zou Y."/>
            <person name="Xue W."/>
            <person name="Luo G."/>
        </authorList>
    </citation>
    <scope>NUCLEOTIDE SEQUENCE [LARGE SCALE GENOMIC DNA]</scope>
    <source>
        <strain evidence="2 3">AM07-24</strain>
    </source>
</reference>
<dbReference type="PANTHER" id="PTHR42899">
    <property type="entry name" value="SPERMATOGENESIS-ASSOCIATED PROTEIN 20"/>
    <property type="match status" value="1"/>
</dbReference>
<evidence type="ECO:0000313" key="3">
    <source>
        <dbReference type="Proteomes" id="UP000284841"/>
    </source>
</evidence>
<name>A0A415E143_9FIRM</name>
<feature type="domain" description="Spermatogenesis-associated protein 20-like TRX" evidence="1">
    <location>
        <begin position="7"/>
        <end position="168"/>
    </location>
</feature>
<dbReference type="InterPro" id="IPR004879">
    <property type="entry name" value="Ssp411-like_TRX"/>
</dbReference>
<protein>
    <submittedName>
        <fullName evidence="2">Thioredoxin domain-containing protein</fullName>
    </submittedName>
</protein>